<gene>
    <name evidence="1" type="ORF">PILCRDRAFT_468816</name>
</gene>
<dbReference type="GO" id="GO:0005739">
    <property type="term" value="C:mitochondrion"/>
    <property type="evidence" value="ECO:0007669"/>
    <property type="project" value="TreeGrafter"/>
</dbReference>
<dbReference type="PANTHER" id="PTHR28002:SF1">
    <property type="entry name" value="MIOREX COMPLEX COMPONENT 11"/>
    <property type="match status" value="1"/>
</dbReference>
<dbReference type="OrthoDB" id="5580261at2759"/>
<dbReference type="EMBL" id="KN832994">
    <property type="protein sequence ID" value="KIM82627.1"/>
    <property type="molecule type" value="Genomic_DNA"/>
</dbReference>
<dbReference type="InParanoid" id="A0A0C3BZ50"/>
<accession>A0A0C3BZ50</accession>
<protein>
    <submittedName>
        <fullName evidence="1">Uncharacterized protein</fullName>
    </submittedName>
</protein>
<name>A0A0C3BZ50_PILCF</name>
<sequence>MSREEPNKARWFGPYRDALKTVSIRTGTPLPSLAMSFAVLHELTAIVPLVGVFYGARALGVGERIVTAVVEGDPDSALTSYRWVREKSKTWVDDGEHWAARVGKKYGVFGFEKGQSASSNVNGKHHLVGDVANAVFAYGLTKALLPVRIGISLYLSPAFSRGIVEPIRTNIMRPFRRNPPQ</sequence>
<reference evidence="2" key="2">
    <citation type="submission" date="2015-01" db="EMBL/GenBank/DDBJ databases">
        <title>Evolutionary Origins and Diversification of the Mycorrhizal Mutualists.</title>
        <authorList>
            <consortium name="DOE Joint Genome Institute"/>
            <consortium name="Mycorrhizal Genomics Consortium"/>
            <person name="Kohler A."/>
            <person name="Kuo A."/>
            <person name="Nagy L.G."/>
            <person name="Floudas D."/>
            <person name="Copeland A."/>
            <person name="Barry K.W."/>
            <person name="Cichocki N."/>
            <person name="Veneault-Fourrey C."/>
            <person name="LaButti K."/>
            <person name="Lindquist E.A."/>
            <person name="Lipzen A."/>
            <person name="Lundell T."/>
            <person name="Morin E."/>
            <person name="Murat C."/>
            <person name="Riley R."/>
            <person name="Ohm R."/>
            <person name="Sun H."/>
            <person name="Tunlid A."/>
            <person name="Henrissat B."/>
            <person name="Grigoriev I.V."/>
            <person name="Hibbett D.S."/>
            <person name="Martin F."/>
        </authorList>
    </citation>
    <scope>NUCLEOTIDE SEQUENCE [LARGE SCALE GENOMIC DNA]</scope>
    <source>
        <strain evidence="2">F 1598</strain>
    </source>
</reference>
<organism evidence="1 2">
    <name type="scientific">Piloderma croceum (strain F 1598)</name>
    <dbReference type="NCBI Taxonomy" id="765440"/>
    <lineage>
        <taxon>Eukaryota</taxon>
        <taxon>Fungi</taxon>
        <taxon>Dikarya</taxon>
        <taxon>Basidiomycota</taxon>
        <taxon>Agaricomycotina</taxon>
        <taxon>Agaricomycetes</taxon>
        <taxon>Agaricomycetidae</taxon>
        <taxon>Atheliales</taxon>
        <taxon>Atheliaceae</taxon>
        <taxon>Piloderma</taxon>
    </lineage>
</organism>
<evidence type="ECO:0000313" key="1">
    <source>
        <dbReference type="EMBL" id="KIM82627.1"/>
    </source>
</evidence>
<dbReference type="InterPro" id="IPR018811">
    <property type="entry name" value="MRX11"/>
</dbReference>
<proteinExistence type="predicted"/>
<dbReference type="HOGENOM" id="CLU_106792_0_0_1"/>
<dbReference type="Pfam" id="PF10306">
    <property type="entry name" value="FLILHELTA"/>
    <property type="match status" value="1"/>
</dbReference>
<dbReference type="STRING" id="765440.A0A0C3BZ50"/>
<dbReference type="Proteomes" id="UP000054166">
    <property type="component" value="Unassembled WGS sequence"/>
</dbReference>
<evidence type="ECO:0000313" key="2">
    <source>
        <dbReference type="Proteomes" id="UP000054166"/>
    </source>
</evidence>
<dbReference type="PANTHER" id="PTHR28002">
    <property type="entry name" value="MIOREX COMPLEX COMPONENT 11"/>
    <property type="match status" value="1"/>
</dbReference>
<dbReference type="AlphaFoldDB" id="A0A0C3BZ50"/>
<keyword evidence="2" id="KW-1185">Reference proteome</keyword>
<reference evidence="1 2" key="1">
    <citation type="submission" date="2014-04" db="EMBL/GenBank/DDBJ databases">
        <authorList>
            <consortium name="DOE Joint Genome Institute"/>
            <person name="Kuo A."/>
            <person name="Tarkka M."/>
            <person name="Buscot F."/>
            <person name="Kohler A."/>
            <person name="Nagy L.G."/>
            <person name="Floudas D."/>
            <person name="Copeland A."/>
            <person name="Barry K.W."/>
            <person name="Cichocki N."/>
            <person name="Veneault-Fourrey C."/>
            <person name="LaButti K."/>
            <person name="Lindquist E.A."/>
            <person name="Lipzen A."/>
            <person name="Lundell T."/>
            <person name="Morin E."/>
            <person name="Murat C."/>
            <person name="Sun H."/>
            <person name="Tunlid A."/>
            <person name="Henrissat B."/>
            <person name="Grigoriev I.V."/>
            <person name="Hibbett D.S."/>
            <person name="Martin F."/>
            <person name="Nordberg H.P."/>
            <person name="Cantor M.N."/>
            <person name="Hua S.X."/>
        </authorList>
    </citation>
    <scope>NUCLEOTIDE SEQUENCE [LARGE SCALE GENOMIC DNA]</scope>
    <source>
        <strain evidence="1 2">F 1598</strain>
    </source>
</reference>